<dbReference type="OrthoDB" id="426718at2759"/>
<dbReference type="GO" id="GO:0006629">
    <property type="term" value="P:lipid metabolic process"/>
    <property type="evidence" value="ECO:0007669"/>
    <property type="project" value="InterPro"/>
</dbReference>
<dbReference type="GO" id="GO:0016787">
    <property type="term" value="F:hydrolase activity"/>
    <property type="evidence" value="ECO:0007669"/>
    <property type="project" value="UniProtKB-KW"/>
</dbReference>
<feature type="domain" description="Fungal lipase-type" evidence="6">
    <location>
        <begin position="278"/>
        <end position="440"/>
    </location>
</feature>
<dbReference type="SUPFAM" id="SSF53474">
    <property type="entry name" value="alpha/beta-Hydrolases"/>
    <property type="match status" value="1"/>
</dbReference>
<dbReference type="KEGG" id="cput:CONPUDRAFT_169938"/>
<keyword evidence="5" id="KW-0812">Transmembrane</keyword>
<dbReference type="RefSeq" id="XP_007775175.1">
    <property type="nucleotide sequence ID" value="XM_007776985.1"/>
</dbReference>
<dbReference type="PANTHER" id="PTHR45856:SF24">
    <property type="entry name" value="FUNGAL LIPASE-LIKE DOMAIN-CONTAINING PROTEIN"/>
    <property type="match status" value="1"/>
</dbReference>
<evidence type="ECO:0000313" key="7">
    <source>
        <dbReference type="EMBL" id="EIW74562.1"/>
    </source>
</evidence>
<dbReference type="Pfam" id="PF01764">
    <property type="entry name" value="Lipase_3"/>
    <property type="match status" value="1"/>
</dbReference>
<evidence type="ECO:0000256" key="2">
    <source>
        <dbReference type="ARBA" id="ARBA00043996"/>
    </source>
</evidence>
<accession>R7SFP8</accession>
<evidence type="ECO:0000256" key="5">
    <source>
        <dbReference type="SAM" id="Phobius"/>
    </source>
</evidence>
<evidence type="ECO:0000256" key="4">
    <source>
        <dbReference type="ARBA" id="ARBA00048461"/>
    </source>
</evidence>
<comment type="similarity">
    <text evidence="2">Belongs to the AB hydrolase superfamily. Lipase family. Class 3 subfamily.</text>
</comment>
<dbReference type="AlphaFoldDB" id="R7SFP8"/>
<evidence type="ECO:0000256" key="3">
    <source>
        <dbReference type="ARBA" id="ARBA00047591"/>
    </source>
</evidence>
<dbReference type="InterPro" id="IPR002921">
    <property type="entry name" value="Fungal_lipase-type"/>
</dbReference>
<dbReference type="Proteomes" id="UP000053558">
    <property type="component" value="Unassembled WGS sequence"/>
</dbReference>
<feature type="transmembrane region" description="Helical" evidence="5">
    <location>
        <begin position="107"/>
        <end position="131"/>
    </location>
</feature>
<comment type="catalytic activity">
    <reaction evidence="4">
        <text>a monoacylglycerol + H2O = glycerol + a fatty acid + H(+)</text>
        <dbReference type="Rhea" id="RHEA:15245"/>
        <dbReference type="ChEBI" id="CHEBI:15377"/>
        <dbReference type="ChEBI" id="CHEBI:15378"/>
        <dbReference type="ChEBI" id="CHEBI:17408"/>
        <dbReference type="ChEBI" id="CHEBI:17754"/>
        <dbReference type="ChEBI" id="CHEBI:28868"/>
    </reaction>
</comment>
<keyword evidence="5" id="KW-0472">Membrane</keyword>
<gene>
    <name evidence="7" type="ORF">CONPUDRAFT_169938</name>
</gene>
<sequence>MAFLCANSSGRIYTRAISCWRPSLSLQPPFHLTAPSSARCTRTTMLASEDQKDDKPQLKTTDASTIFEYTPATRRREDLLAYAYFLYETWGSSVWAIFSSWTDPSVILVSFTFSFVTSFLLLIVLLASIAIKTPTLRDLIDRVCENDDGLTVVNSAYPQIFSWMPESVRKAAYDTMNKPQFESPSRMCRRVFDLDIAKVLLVISALMYERQKPRWSGVMLRRAGTARGRGNVKVSDWYIGKIAKKLGLNYRAITEMNSGSTICGAFYSTSGSDNFIILAFKGTQPDEFGEWATDFSCNWAMGSEYLRGYGSVHRGFYQAMFPERVSASGRTPYEVIRGALKDIATEMRNGTQGSQAQDPVNVFVTGHSLGTASATMFYARALQRPEDLGADINLRDAYLFATPITASPQSRAAFNNDMQRDPDRPRNMWRITNKRDAVATGLPDLGDLALHSQNVSERSQANFCHLGQEIKMRDYYNLSVTGPGTLVPKGTAVQIVSNVKQSNKDGFPTGVVNPIELPPLLKMAENIPMIGRFVQHAPAGYLHLLSHMRPTDADETLPWYGAADAIKEIVKVES</sequence>
<keyword evidence="5" id="KW-1133">Transmembrane helix</keyword>
<evidence type="ECO:0000313" key="8">
    <source>
        <dbReference type="Proteomes" id="UP000053558"/>
    </source>
</evidence>
<protein>
    <submittedName>
        <fullName evidence="7">Alpha beta-hydrolase</fullName>
    </submittedName>
</protein>
<name>R7SFP8_CONPW</name>
<keyword evidence="7" id="KW-0378">Hydrolase</keyword>
<dbReference type="Gene3D" id="3.40.50.1820">
    <property type="entry name" value="alpha/beta hydrolase"/>
    <property type="match status" value="1"/>
</dbReference>
<organism evidence="7 8">
    <name type="scientific">Coniophora puteana (strain RWD-64-598)</name>
    <name type="common">Brown rot fungus</name>
    <dbReference type="NCBI Taxonomy" id="741705"/>
    <lineage>
        <taxon>Eukaryota</taxon>
        <taxon>Fungi</taxon>
        <taxon>Dikarya</taxon>
        <taxon>Basidiomycota</taxon>
        <taxon>Agaricomycotina</taxon>
        <taxon>Agaricomycetes</taxon>
        <taxon>Agaricomycetidae</taxon>
        <taxon>Boletales</taxon>
        <taxon>Coniophorineae</taxon>
        <taxon>Coniophoraceae</taxon>
        <taxon>Coniophora</taxon>
    </lineage>
</organism>
<evidence type="ECO:0000259" key="6">
    <source>
        <dbReference type="Pfam" id="PF01764"/>
    </source>
</evidence>
<dbReference type="InterPro" id="IPR051218">
    <property type="entry name" value="Sec_MonoDiacylglyc_Lipase"/>
</dbReference>
<dbReference type="InterPro" id="IPR029058">
    <property type="entry name" value="AB_hydrolase_fold"/>
</dbReference>
<reference evidence="8" key="1">
    <citation type="journal article" date="2012" name="Science">
        <title>The Paleozoic origin of enzymatic lignin decomposition reconstructed from 31 fungal genomes.</title>
        <authorList>
            <person name="Floudas D."/>
            <person name="Binder M."/>
            <person name="Riley R."/>
            <person name="Barry K."/>
            <person name="Blanchette R.A."/>
            <person name="Henrissat B."/>
            <person name="Martinez A.T."/>
            <person name="Otillar R."/>
            <person name="Spatafora J.W."/>
            <person name="Yadav J.S."/>
            <person name="Aerts A."/>
            <person name="Benoit I."/>
            <person name="Boyd A."/>
            <person name="Carlson A."/>
            <person name="Copeland A."/>
            <person name="Coutinho P.M."/>
            <person name="de Vries R.P."/>
            <person name="Ferreira P."/>
            <person name="Findley K."/>
            <person name="Foster B."/>
            <person name="Gaskell J."/>
            <person name="Glotzer D."/>
            <person name="Gorecki P."/>
            <person name="Heitman J."/>
            <person name="Hesse C."/>
            <person name="Hori C."/>
            <person name="Igarashi K."/>
            <person name="Jurgens J.A."/>
            <person name="Kallen N."/>
            <person name="Kersten P."/>
            <person name="Kohler A."/>
            <person name="Kuees U."/>
            <person name="Kumar T.K.A."/>
            <person name="Kuo A."/>
            <person name="LaButti K."/>
            <person name="Larrondo L.F."/>
            <person name="Lindquist E."/>
            <person name="Ling A."/>
            <person name="Lombard V."/>
            <person name="Lucas S."/>
            <person name="Lundell T."/>
            <person name="Martin R."/>
            <person name="McLaughlin D.J."/>
            <person name="Morgenstern I."/>
            <person name="Morin E."/>
            <person name="Murat C."/>
            <person name="Nagy L.G."/>
            <person name="Nolan M."/>
            <person name="Ohm R.A."/>
            <person name="Patyshakuliyeva A."/>
            <person name="Rokas A."/>
            <person name="Ruiz-Duenas F.J."/>
            <person name="Sabat G."/>
            <person name="Salamov A."/>
            <person name="Samejima M."/>
            <person name="Schmutz J."/>
            <person name="Slot J.C."/>
            <person name="St John F."/>
            <person name="Stenlid J."/>
            <person name="Sun H."/>
            <person name="Sun S."/>
            <person name="Syed K."/>
            <person name="Tsang A."/>
            <person name="Wiebenga A."/>
            <person name="Young D."/>
            <person name="Pisabarro A."/>
            <person name="Eastwood D.C."/>
            <person name="Martin F."/>
            <person name="Cullen D."/>
            <person name="Grigoriev I.V."/>
            <person name="Hibbett D.S."/>
        </authorList>
    </citation>
    <scope>NUCLEOTIDE SEQUENCE [LARGE SCALE GENOMIC DNA]</scope>
    <source>
        <strain evidence="8">RWD-64-598 SS2</strain>
    </source>
</reference>
<dbReference type="PANTHER" id="PTHR45856">
    <property type="entry name" value="ALPHA/BETA-HYDROLASES SUPERFAMILY PROTEIN"/>
    <property type="match status" value="1"/>
</dbReference>
<dbReference type="CDD" id="cd00519">
    <property type="entry name" value="Lipase_3"/>
    <property type="match status" value="1"/>
</dbReference>
<dbReference type="GeneID" id="19206359"/>
<proteinExistence type="inferred from homology"/>
<evidence type="ECO:0000256" key="1">
    <source>
        <dbReference type="ARBA" id="ARBA00023157"/>
    </source>
</evidence>
<dbReference type="OMA" id="YPLIFEF"/>
<dbReference type="EMBL" id="JH711591">
    <property type="protein sequence ID" value="EIW74562.1"/>
    <property type="molecule type" value="Genomic_DNA"/>
</dbReference>
<keyword evidence="1" id="KW-1015">Disulfide bond</keyword>
<dbReference type="eggNOG" id="ENOG502S1XT">
    <property type="taxonomic scope" value="Eukaryota"/>
</dbReference>
<feature type="transmembrane region" description="Helical" evidence="5">
    <location>
        <begin position="79"/>
        <end position="101"/>
    </location>
</feature>
<comment type="catalytic activity">
    <reaction evidence="3">
        <text>a diacylglycerol + H2O = a monoacylglycerol + a fatty acid + H(+)</text>
        <dbReference type="Rhea" id="RHEA:32731"/>
        <dbReference type="ChEBI" id="CHEBI:15377"/>
        <dbReference type="ChEBI" id="CHEBI:15378"/>
        <dbReference type="ChEBI" id="CHEBI:17408"/>
        <dbReference type="ChEBI" id="CHEBI:18035"/>
        <dbReference type="ChEBI" id="CHEBI:28868"/>
    </reaction>
</comment>
<keyword evidence="8" id="KW-1185">Reference proteome</keyword>